<comment type="caution">
    <text evidence="2">The sequence shown here is derived from an EMBL/GenBank/DDBJ whole genome shotgun (WGS) entry which is preliminary data.</text>
</comment>
<evidence type="ECO:0000313" key="2">
    <source>
        <dbReference type="EMBL" id="RNJ60112.1"/>
    </source>
</evidence>
<keyword evidence="3" id="KW-1185">Reference proteome</keyword>
<feature type="chain" id="PRO_5017935281" evidence="1">
    <location>
        <begin position="19"/>
        <end position="549"/>
    </location>
</feature>
<dbReference type="Proteomes" id="UP000267145">
    <property type="component" value="Unassembled WGS sequence"/>
</dbReference>
<dbReference type="STRING" id="1051616.A0A3M9YJI3"/>
<protein>
    <submittedName>
        <fullName evidence="2">Uncharacterized protein</fullName>
    </submittedName>
</protein>
<accession>A0A3M9YJI3</accession>
<gene>
    <name evidence="2" type="ORF">D7B24_000309</name>
</gene>
<keyword evidence="1" id="KW-0732">Signal</keyword>
<evidence type="ECO:0000256" key="1">
    <source>
        <dbReference type="SAM" id="SignalP"/>
    </source>
</evidence>
<dbReference type="AlphaFoldDB" id="A0A3M9YJI3"/>
<dbReference type="GeneID" id="39603998"/>
<name>A0A3M9YJI3_9PEZI</name>
<dbReference type="InterPro" id="IPR036770">
    <property type="entry name" value="Ankyrin_rpt-contain_sf"/>
</dbReference>
<dbReference type="RefSeq" id="XP_028498270.1">
    <property type="nucleotide sequence ID" value="XM_028634568.1"/>
</dbReference>
<evidence type="ECO:0000313" key="3">
    <source>
        <dbReference type="Proteomes" id="UP000267145"/>
    </source>
</evidence>
<dbReference type="EMBL" id="RBVV01000010">
    <property type="protein sequence ID" value="RNJ60112.1"/>
    <property type="molecule type" value="Genomic_DNA"/>
</dbReference>
<sequence>MHFTKSIWSLGLLGLVAANPWPKVSLEDSLIARGDLTLRQEPEDICSIDTCGSEAECLIARDIATPLIGRDEYNAANDTAEEELALLKRDIDRPGAGQLDGWFKANWESGNVVNIPFRPDDDGEWYTARYREFLNKPFKMGIKGMCGCTAVIVTSKKGAYISHHWERPTVIAAFEKHGAPTPGAADGETVFQQDVIEELHDALTCLAFNKNEDKDVQVFIFTKVDTSSRTVKYAPQVDQIKNKVVERIPGLSKGDIKDLPYYTRESVANALDTADGKVIISYDPKAGGGKAGYQVWAGSVYNAGGKIDPATINAPNGEATWEPTEGQRLAAYRKNMEPQTEASSPIAHLGQSPLTEIGQCLDPIETRLQWAKQAVDAGHDVNELDLNTDWRRNKGRPLHSALEHPGRMDEMTARDRGRNESLDLVKFLLERGADPRLRDCRGKETAMDRARCVLGSPVGDVERSFVEEALRLMEEAAQKTEQKETTSKGFLGDLKGLLGLGGQKRETECLFCREEKSHNWHYNVYVGTTREHRMLEETDNIRKPQPEYV</sequence>
<organism evidence="2 3">
    <name type="scientific">Verticillium nonalfalfae</name>
    <dbReference type="NCBI Taxonomy" id="1051616"/>
    <lineage>
        <taxon>Eukaryota</taxon>
        <taxon>Fungi</taxon>
        <taxon>Dikarya</taxon>
        <taxon>Ascomycota</taxon>
        <taxon>Pezizomycotina</taxon>
        <taxon>Sordariomycetes</taxon>
        <taxon>Hypocreomycetidae</taxon>
        <taxon>Glomerellales</taxon>
        <taxon>Plectosphaerellaceae</taxon>
        <taxon>Verticillium</taxon>
    </lineage>
</organism>
<dbReference type="Gene3D" id="1.25.40.20">
    <property type="entry name" value="Ankyrin repeat-containing domain"/>
    <property type="match status" value="1"/>
</dbReference>
<feature type="signal peptide" evidence="1">
    <location>
        <begin position="1"/>
        <end position="18"/>
    </location>
</feature>
<proteinExistence type="predicted"/>
<reference evidence="2 3" key="1">
    <citation type="submission" date="2018-10" db="EMBL/GenBank/DDBJ databases">
        <title>Genome sequence of Verticillium nonalfalfae VnAa140.</title>
        <authorList>
            <person name="Stajich J.E."/>
            <person name="Kasson M.T."/>
        </authorList>
    </citation>
    <scope>NUCLEOTIDE SEQUENCE [LARGE SCALE GENOMIC DNA]</scope>
    <source>
        <strain evidence="2 3">VnAa140</strain>
    </source>
</reference>